<protein>
    <submittedName>
        <fullName evidence="2">Uncharacterized protein</fullName>
    </submittedName>
</protein>
<feature type="compositionally biased region" description="Polar residues" evidence="1">
    <location>
        <begin position="1"/>
        <end position="14"/>
    </location>
</feature>
<dbReference type="AlphaFoldDB" id="A0A8H3XD38"/>
<dbReference type="EMBL" id="WTPW01001235">
    <property type="protein sequence ID" value="KAF0447706.1"/>
    <property type="molecule type" value="Genomic_DNA"/>
</dbReference>
<comment type="caution">
    <text evidence="2">The sequence shown here is derived from an EMBL/GenBank/DDBJ whole genome shotgun (WGS) entry which is preliminary data.</text>
</comment>
<dbReference type="OrthoDB" id="2420776at2759"/>
<dbReference type="Proteomes" id="UP000439903">
    <property type="component" value="Unassembled WGS sequence"/>
</dbReference>
<feature type="region of interest" description="Disordered" evidence="1">
    <location>
        <begin position="1"/>
        <end position="36"/>
    </location>
</feature>
<evidence type="ECO:0000313" key="2">
    <source>
        <dbReference type="EMBL" id="KAF0447706.1"/>
    </source>
</evidence>
<accession>A0A8H3XD38</accession>
<gene>
    <name evidence="2" type="ORF">F8M41_002753</name>
</gene>
<evidence type="ECO:0000256" key="1">
    <source>
        <dbReference type="SAM" id="MobiDB-lite"/>
    </source>
</evidence>
<reference evidence="2 3" key="1">
    <citation type="journal article" date="2019" name="Environ. Microbiol.">
        <title>At the nexus of three kingdoms: the genome of the mycorrhizal fungus Gigaspora margarita provides insights into plant, endobacterial and fungal interactions.</title>
        <authorList>
            <person name="Venice F."/>
            <person name="Ghignone S."/>
            <person name="Salvioli di Fossalunga A."/>
            <person name="Amselem J."/>
            <person name="Novero M."/>
            <person name="Xianan X."/>
            <person name="Sedzielewska Toro K."/>
            <person name="Morin E."/>
            <person name="Lipzen A."/>
            <person name="Grigoriev I.V."/>
            <person name="Henrissat B."/>
            <person name="Martin F.M."/>
            <person name="Bonfante P."/>
        </authorList>
    </citation>
    <scope>NUCLEOTIDE SEQUENCE [LARGE SCALE GENOMIC DNA]</scope>
    <source>
        <strain evidence="2 3">BEG34</strain>
    </source>
</reference>
<organism evidence="2 3">
    <name type="scientific">Gigaspora margarita</name>
    <dbReference type="NCBI Taxonomy" id="4874"/>
    <lineage>
        <taxon>Eukaryota</taxon>
        <taxon>Fungi</taxon>
        <taxon>Fungi incertae sedis</taxon>
        <taxon>Mucoromycota</taxon>
        <taxon>Glomeromycotina</taxon>
        <taxon>Glomeromycetes</taxon>
        <taxon>Diversisporales</taxon>
        <taxon>Gigasporaceae</taxon>
        <taxon>Gigaspora</taxon>
    </lineage>
</organism>
<keyword evidence="3" id="KW-1185">Reference proteome</keyword>
<evidence type="ECO:0000313" key="3">
    <source>
        <dbReference type="Proteomes" id="UP000439903"/>
    </source>
</evidence>
<sequence>MSIDQLSSNNNVQTEEQELDEVFDSDEPRPWFPTGDLKNLPTEIYSDCTLSKVERQKILSGEPRNAEVDFKPPQMEQYFLRAMSKQQKEFDKIIRNISYRTSAVLRPIDNIEKALSESKPDDNDLEAKTGYDLLRKSNQNARELL</sequence>
<proteinExistence type="predicted"/>
<feature type="compositionally biased region" description="Acidic residues" evidence="1">
    <location>
        <begin position="15"/>
        <end position="25"/>
    </location>
</feature>
<name>A0A8H3XD38_GIGMA</name>